<organism evidence="3 4">
    <name type="scientific">Pelagicoccus mobilis</name>
    <dbReference type="NCBI Taxonomy" id="415221"/>
    <lineage>
        <taxon>Bacteria</taxon>
        <taxon>Pseudomonadati</taxon>
        <taxon>Verrucomicrobiota</taxon>
        <taxon>Opitutia</taxon>
        <taxon>Puniceicoccales</taxon>
        <taxon>Pelagicoccaceae</taxon>
        <taxon>Pelagicoccus</taxon>
    </lineage>
</organism>
<name>A0A934RXJ6_9BACT</name>
<proteinExistence type="predicted"/>
<accession>A0A934RXJ6</accession>
<evidence type="ECO:0000256" key="2">
    <source>
        <dbReference type="SAM" id="Phobius"/>
    </source>
</evidence>
<dbReference type="AlphaFoldDB" id="A0A934RXJ6"/>
<keyword evidence="2" id="KW-1133">Transmembrane helix</keyword>
<keyword evidence="2" id="KW-0812">Transmembrane</keyword>
<reference evidence="3" key="1">
    <citation type="submission" date="2021-01" db="EMBL/GenBank/DDBJ databases">
        <title>Modified the classification status of verrucomicrobia.</title>
        <authorList>
            <person name="Feng X."/>
        </authorList>
    </citation>
    <scope>NUCLEOTIDE SEQUENCE</scope>
    <source>
        <strain evidence="3">KCTC 13126</strain>
    </source>
</reference>
<gene>
    <name evidence="3" type="ORF">JIN87_02530</name>
</gene>
<feature type="transmembrane region" description="Helical" evidence="2">
    <location>
        <begin position="16"/>
        <end position="39"/>
    </location>
</feature>
<evidence type="ECO:0000313" key="4">
    <source>
        <dbReference type="Proteomes" id="UP000617628"/>
    </source>
</evidence>
<evidence type="ECO:0000256" key="1">
    <source>
        <dbReference type="SAM" id="MobiDB-lite"/>
    </source>
</evidence>
<protein>
    <recommendedName>
        <fullName evidence="5">TonB C-terminal domain-containing protein</fullName>
    </recommendedName>
</protein>
<keyword evidence="2" id="KW-0472">Membrane</keyword>
<dbReference type="EMBL" id="JAENIL010000003">
    <property type="protein sequence ID" value="MBK1875724.1"/>
    <property type="molecule type" value="Genomic_DNA"/>
</dbReference>
<dbReference type="RefSeq" id="WP_200353941.1">
    <property type="nucleotide sequence ID" value="NZ_JAENIL010000003.1"/>
</dbReference>
<evidence type="ECO:0000313" key="3">
    <source>
        <dbReference type="EMBL" id="MBK1875724.1"/>
    </source>
</evidence>
<sequence>MNVLEKRLRKSKRNPLALLGGWVLAGSVFLSMGLTQLGIDFTPPEEPEPLTEFHLPPPPPPPPAKVPPKKTNVSINFNLPATSGPADVPLGFLDVDFGLTPKKLTENSVNVEDTIDSFKTDGLKDLAVYDYKDVTEKPTVTYQAGLKIPGKLIGNTTKAVPFTYLCRIDLQGRAKDIHIIDTPYPEAIPLMIEYVQNCRFKPAKKDGKPVQCIVRRKGTYRPSSSNSPFTI</sequence>
<dbReference type="Proteomes" id="UP000617628">
    <property type="component" value="Unassembled WGS sequence"/>
</dbReference>
<feature type="region of interest" description="Disordered" evidence="1">
    <location>
        <begin position="42"/>
        <end position="68"/>
    </location>
</feature>
<dbReference type="Gene3D" id="3.30.1150.10">
    <property type="match status" value="1"/>
</dbReference>
<evidence type="ECO:0008006" key="5">
    <source>
        <dbReference type="Google" id="ProtNLM"/>
    </source>
</evidence>
<comment type="caution">
    <text evidence="3">The sequence shown here is derived from an EMBL/GenBank/DDBJ whole genome shotgun (WGS) entry which is preliminary data.</text>
</comment>
<keyword evidence="4" id="KW-1185">Reference proteome</keyword>
<feature type="compositionally biased region" description="Pro residues" evidence="1">
    <location>
        <begin position="55"/>
        <end position="66"/>
    </location>
</feature>